<feature type="region of interest" description="Disordered" evidence="1">
    <location>
        <begin position="177"/>
        <end position="203"/>
    </location>
</feature>
<dbReference type="InParanoid" id="A0A074YC94"/>
<dbReference type="HOGENOM" id="CLU_524759_0_0_1"/>
<evidence type="ECO:0000313" key="3">
    <source>
        <dbReference type="Proteomes" id="UP000030641"/>
    </source>
</evidence>
<evidence type="ECO:0000256" key="1">
    <source>
        <dbReference type="SAM" id="MobiDB-lite"/>
    </source>
</evidence>
<name>A0A074YC94_AURSE</name>
<feature type="compositionally biased region" description="Polar residues" evidence="1">
    <location>
        <begin position="17"/>
        <end position="26"/>
    </location>
</feature>
<dbReference type="RefSeq" id="XP_013343802.1">
    <property type="nucleotide sequence ID" value="XM_013488348.1"/>
</dbReference>
<dbReference type="OrthoDB" id="3937661at2759"/>
<keyword evidence="3" id="KW-1185">Reference proteome</keyword>
<feature type="region of interest" description="Disordered" evidence="1">
    <location>
        <begin position="324"/>
        <end position="378"/>
    </location>
</feature>
<dbReference type="GeneID" id="25363980"/>
<feature type="region of interest" description="Disordered" evidence="1">
    <location>
        <begin position="1"/>
        <end position="74"/>
    </location>
</feature>
<feature type="compositionally biased region" description="Polar residues" evidence="1">
    <location>
        <begin position="55"/>
        <end position="65"/>
    </location>
</feature>
<sequence length="552" mass="60415">MALSSFKRQWSRALSLRDSSPPSTSAGDPETVTDAVPTQQQLPAFHRSSPKGSVYQHSPPHSGTTLHDPDHAPSHIHTEISNIAYPSDTMILTVGDSVITVETHRTDVEQNDRTTTQKRKKSFGLRRVKTAPTGLHGAITHGSITTIESTPAASRIRAWSYPQVNWDKLNLVRRVRGSVDRKEARKGKAASEPGSDPQSPADEHEMHIASQFQYPMMSGAAQDDSSYTKRPSDGAGISPRASGSAWIMPSSWAQSSGSPGKSLPRADSHGEEKRKDSHFYDAIVAKAKATIDLEAVTRELTSDKRPHRNSSILLHPIDWIRSRHNSGQCSSSDSSTSGSAPPSPTTRSARPARRRQETHTAQIPSFGWPSAEGPDTPMQTAHVLNAQAQSVCGKISEASTSTVDELLKESRPTYLPPGVQIPAPGQAGPSDWLDRGLEDHYRRSAELATRASHPMEPSRYLHAQRGEDKQRFNPMHKWQQDQHPAHRHNVHSFAVGMYAQAWDWALDNKGKGVAQSDFMEGRGGEVKRKKSSGGRGSCVTTLTLAECDFGKE</sequence>
<gene>
    <name evidence="2" type="ORF">AUEXF2481DRAFT_29501</name>
</gene>
<dbReference type="EMBL" id="KL584759">
    <property type="protein sequence ID" value="KEQ95423.1"/>
    <property type="molecule type" value="Genomic_DNA"/>
</dbReference>
<reference evidence="2 3" key="1">
    <citation type="journal article" date="2014" name="BMC Genomics">
        <title>Genome sequencing of four Aureobasidium pullulans varieties: biotechnological potential, stress tolerance, and description of new species.</title>
        <authorList>
            <person name="Gostin Ar C."/>
            <person name="Ohm R.A."/>
            <person name="Kogej T."/>
            <person name="Sonjak S."/>
            <person name="Turk M."/>
            <person name="Zajc J."/>
            <person name="Zalar P."/>
            <person name="Grube M."/>
            <person name="Sun H."/>
            <person name="Han J."/>
            <person name="Sharma A."/>
            <person name="Chiniquy J."/>
            <person name="Ngan C.Y."/>
            <person name="Lipzen A."/>
            <person name="Barry K."/>
            <person name="Grigoriev I.V."/>
            <person name="Gunde-Cimerman N."/>
        </authorList>
    </citation>
    <scope>NUCLEOTIDE SEQUENCE [LARGE SCALE GENOMIC DNA]</scope>
    <source>
        <strain evidence="2 3">EXF-2481</strain>
    </source>
</reference>
<protein>
    <submittedName>
        <fullName evidence="2">Uncharacterized protein</fullName>
    </submittedName>
</protein>
<dbReference type="Proteomes" id="UP000030641">
    <property type="component" value="Unassembled WGS sequence"/>
</dbReference>
<evidence type="ECO:0000313" key="2">
    <source>
        <dbReference type="EMBL" id="KEQ95423.1"/>
    </source>
</evidence>
<dbReference type="AlphaFoldDB" id="A0A074YC94"/>
<proteinExistence type="predicted"/>
<feature type="region of interest" description="Disordered" evidence="1">
    <location>
        <begin position="219"/>
        <end position="275"/>
    </location>
</feature>
<accession>A0A074YC94</accession>
<organism evidence="2 3">
    <name type="scientific">Aureobasidium subglaciale (strain EXF-2481)</name>
    <name type="common">Aureobasidium pullulans var. subglaciale</name>
    <dbReference type="NCBI Taxonomy" id="1043005"/>
    <lineage>
        <taxon>Eukaryota</taxon>
        <taxon>Fungi</taxon>
        <taxon>Dikarya</taxon>
        <taxon>Ascomycota</taxon>
        <taxon>Pezizomycotina</taxon>
        <taxon>Dothideomycetes</taxon>
        <taxon>Dothideomycetidae</taxon>
        <taxon>Dothideales</taxon>
        <taxon>Saccotheciaceae</taxon>
        <taxon>Aureobasidium</taxon>
    </lineage>
</organism>
<feature type="compositionally biased region" description="Basic and acidic residues" evidence="1">
    <location>
        <begin position="264"/>
        <end position="275"/>
    </location>
</feature>
<feature type="compositionally biased region" description="Low complexity" evidence="1">
    <location>
        <begin position="330"/>
        <end position="349"/>
    </location>
</feature>